<dbReference type="OrthoDB" id="7728378at2"/>
<dbReference type="AlphaFoldDB" id="A0A2T6CBN2"/>
<proteinExistence type="predicted"/>
<dbReference type="RefSeq" id="WP_025048760.1">
    <property type="nucleotide sequence ID" value="NZ_QBKU01000010.1"/>
</dbReference>
<reference evidence="1 2" key="1">
    <citation type="submission" date="2018-04" db="EMBL/GenBank/DDBJ databases">
        <title>Genomic Encyclopedia of Archaeal and Bacterial Type Strains, Phase II (KMG-II): from individual species to whole genera.</title>
        <authorList>
            <person name="Goeker M."/>
        </authorList>
    </citation>
    <scope>NUCLEOTIDE SEQUENCE [LARGE SCALE GENOMIC DNA]</scope>
    <source>
        <strain evidence="1 2">DSM 12244</strain>
    </source>
</reference>
<organism evidence="1 2">
    <name type="scientific">Sulfitobacter mediterraneus</name>
    <dbReference type="NCBI Taxonomy" id="83219"/>
    <lineage>
        <taxon>Bacteria</taxon>
        <taxon>Pseudomonadati</taxon>
        <taxon>Pseudomonadota</taxon>
        <taxon>Alphaproteobacteria</taxon>
        <taxon>Rhodobacterales</taxon>
        <taxon>Roseobacteraceae</taxon>
        <taxon>Sulfitobacter</taxon>
    </lineage>
</organism>
<comment type="caution">
    <text evidence="1">The sequence shown here is derived from an EMBL/GenBank/DDBJ whole genome shotgun (WGS) entry which is preliminary data.</text>
</comment>
<dbReference type="EMBL" id="QBKU01000010">
    <property type="protein sequence ID" value="PTX72912.1"/>
    <property type="molecule type" value="Genomic_DNA"/>
</dbReference>
<evidence type="ECO:0000313" key="2">
    <source>
        <dbReference type="Proteomes" id="UP000244092"/>
    </source>
</evidence>
<sequence>MAIIPINEPELLSLEFFRVALSEDTHEARMRGIDVMRQEVVSMGLPNFPIGRRDAEQKRNRPEFVQWVAETSAARYDAAHECAGIIGRYERKNERKLNVAEEIGKLVWDSIQSQRFQGLHVTGGILEQVRDLAKALGISGARDKDTLRKIWSCYRGVVHLGMAMDYLEDNPETDLHLLHIAERFRKGLSQNCPKGKCKPYVAISEQISFLYISGA</sequence>
<name>A0A2T6CBN2_9RHOB</name>
<accession>A0A2T6CBN2</accession>
<evidence type="ECO:0000313" key="1">
    <source>
        <dbReference type="EMBL" id="PTX72912.1"/>
    </source>
</evidence>
<dbReference type="Proteomes" id="UP000244092">
    <property type="component" value="Unassembled WGS sequence"/>
</dbReference>
<gene>
    <name evidence="1" type="ORF">C8N31_110174</name>
</gene>
<protein>
    <submittedName>
        <fullName evidence="1">Uncharacterized protein</fullName>
    </submittedName>
</protein>